<organism evidence="2 3">
    <name type="scientific">Torulaspora delbrueckii</name>
    <name type="common">Yeast</name>
    <name type="synonym">Candida colliculosa</name>
    <dbReference type="NCBI Taxonomy" id="4950"/>
    <lineage>
        <taxon>Eukaryota</taxon>
        <taxon>Fungi</taxon>
        <taxon>Dikarya</taxon>
        <taxon>Ascomycota</taxon>
        <taxon>Saccharomycotina</taxon>
        <taxon>Saccharomycetes</taxon>
        <taxon>Saccharomycetales</taxon>
        <taxon>Saccharomycetaceae</taxon>
        <taxon>Torulaspora</taxon>
    </lineage>
</organism>
<dbReference type="eggNOG" id="ENOG502SC3B">
    <property type="taxonomic scope" value="Eukaryota"/>
</dbReference>
<accession>G8ZNJ6</accession>
<feature type="compositionally biased region" description="Low complexity" evidence="1">
    <location>
        <begin position="179"/>
        <end position="193"/>
    </location>
</feature>
<dbReference type="HOGENOM" id="CLU_1284077_0_0_1"/>
<feature type="compositionally biased region" description="Low complexity" evidence="1">
    <location>
        <begin position="74"/>
        <end position="83"/>
    </location>
</feature>
<dbReference type="RefSeq" id="XP_003679401.1">
    <property type="nucleotide sequence ID" value="XM_003679353.1"/>
</dbReference>
<evidence type="ECO:0000313" key="3">
    <source>
        <dbReference type="Proteomes" id="UP000005627"/>
    </source>
</evidence>
<dbReference type="OrthoDB" id="4070651at2759"/>
<name>G8ZNJ6_TORDE</name>
<dbReference type="AlphaFoldDB" id="G8ZNJ6"/>
<dbReference type="GeneID" id="11503400"/>
<keyword evidence="3" id="KW-1185">Reference proteome</keyword>
<evidence type="ECO:0000256" key="1">
    <source>
        <dbReference type="SAM" id="MobiDB-lite"/>
    </source>
</evidence>
<feature type="region of interest" description="Disordered" evidence="1">
    <location>
        <begin position="179"/>
        <end position="215"/>
    </location>
</feature>
<dbReference type="EMBL" id="HE616743">
    <property type="protein sequence ID" value="CCE90190.1"/>
    <property type="molecule type" value="Genomic_DNA"/>
</dbReference>
<dbReference type="KEGG" id="tdl:TDEL_0B00610"/>
<feature type="compositionally biased region" description="Basic residues" evidence="1">
    <location>
        <begin position="12"/>
        <end position="21"/>
    </location>
</feature>
<proteinExistence type="predicted"/>
<evidence type="ECO:0000313" key="2">
    <source>
        <dbReference type="EMBL" id="CCE90190.1"/>
    </source>
</evidence>
<reference evidence="2 3" key="1">
    <citation type="journal article" date="2011" name="Proc. Natl. Acad. Sci. U.S.A.">
        <title>Evolutionary erosion of yeast sex chromosomes by mating-type switching accidents.</title>
        <authorList>
            <person name="Gordon J.L."/>
            <person name="Armisen D."/>
            <person name="Proux-Wera E."/>
            <person name="Oheigeartaigh S.S."/>
            <person name="Byrne K.P."/>
            <person name="Wolfe K.H."/>
        </authorList>
    </citation>
    <scope>NUCLEOTIDE SEQUENCE [LARGE SCALE GENOMIC DNA]</scope>
    <source>
        <strain evidence="3">ATCC 10662 / CBS 1146 / NBRC 0425 / NCYC 2629 / NRRL Y-866</strain>
    </source>
</reference>
<dbReference type="InParanoid" id="G8ZNJ6"/>
<dbReference type="Proteomes" id="UP000005627">
    <property type="component" value="Chromosome 2"/>
</dbReference>
<gene>
    <name evidence="2" type="primary">TDEL0B00610</name>
    <name evidence="2" type="ORF">TDEL_0B00610</name>
</gene>
<protein>
    <submittedName>
        <fullName evidence="2">Uncharacterized protein</fullName>
    </submittedName>
</protein>
<feature type="region of interest" description="Disordered" evidence="1">
    <location>
        <begin position="1"/>
        <end position="102"/>
    </location>
</feature>
<sequence length="215" mass="22938">MAKTLAQGRKPGSGRKPGKGKTLREGRKPGSGRRRKNFDEQDSSVRNTGKMTYPSRGSRSCRRLGGGWNGNPEQQQLQQLQQQSGMANTRTPTPTPTPTPTHILPDLRSPHFLAHITAPEPPIGASRLPLTQSRLLSNTTGGSTGSFSLHDMNPYSITPQFMHSPPAVASSLMVPIGNSGSSVGSSSDNASNSFQDTKVTNRDDPAGSVLIHTSI</sequence>